<proteinExistence type="predicted"/>
<dbReference type="InterPro" id="IPR051531">
    <property type="entry name" value="N-acetyltransferase"/>
</dbReference>
<comment type="caution">
    <text evidence="2">The sequence shown here is derived from an EMBL/GenBank/DDBJ whole genome shotgun (WGS) entry which is preliminary data.</text>
</comment>
<dbReference type="PANTHER" id="PTHR43792:SF1">
    <property type="entry name" value="N-ACETYLTRANSFERASE DOMAIN-CONTAINING PROTEIN"/>
    <property type="match status" value="1"/>
</dbReference>
<dbReference type="Gene3D" id="3.40.630.30">
    <property type="match status" value="1"/>
</dbReference>
<dbReference type="PROSITE" id="PS51186">
    <property type="entry name" value="GNAT"/>
    <property type="match status" value="1"/>
</dbReference>
<dbReference type="EMBL" id="RPFZ01000001">
    <property type="protein sequence ID" value="RPF71372.1"/>
    <property type="molecule type" value="Genomic_DNA"/>
</dbReference>
<dbReference type="PANTHER" id="PTHR43792">
    <property type="entry name" value="GNAT FAMILY, PUTATIVE (AFU_ORTHOLOGUE AFUA_3G00765)-RELATED-RELATED"/>
    <property type="match status" value="1"/>
</dbReference>
<keyword evidence="2" id="KW-0808">Transferase</keyword>
<dbReference type="InterPro" id="IPR016181">
    <property type="entry name" value="Acyl_CoA_acyltransferase"/>
</dbReference>
<dbReference type="Pfam" id="PF13302">
    <property type="entry name" value="Acetyltransf_3"/>
    <property type="match status" value="1"/>
</dbReference>
<dbReference type="InterPro" id="IPR000182">
    <property type="entry name" value="GNAT_dom"/>
</dbReference>
<evidence type="ECO:0000259" key="1">
    <source>
        <dbReference type="PROSITE" id="PS51186"/>
    </source>
</evidence>
<dbReference type="AlphaFoldDB" id="A0A3N5DI79"/>
<dbReference type="GO" id="GO:0016747">
    <property type="term" value="F:acyltransferase activity, transferring groups other than amino-acyl groups"/>
    <property type="evidence" value="ECO:0007669"/>
    <property type="project" value="InterPro"/>
</dbReference>
<feature type="domain" description="N-acetyltransferase" evidence="1">
    <location>
        <begin position="11"/>
        <end position="182"/>
    </location>
</feature>
<name>A0A3N5DI79_9SPHN</name>
<evidence type="ECO:0000313" key="2">
    <source>
        <dbReference type="EMBL" id="RPF71372.1"/>
    </source>
</evidence>
<evidence type="ECO:0000313" key="3">
    <source>
        <dbReference type="Proteomes" id="UP000275232"/>
    </source>
</evidence>
<dbReference type="RefSeq" id="WP_123879759.1">
    <property type="nucleotide sequence ID" value="NZ_RPFZ01000001.1"/>
</dbReference>
<dbReference type="Proteomes" id="UP000275232">
    <property type="component" value="Unassembled WGS sequence"/>
</dbReference>
<accession>A0A3N5DI79</accession>
<gene>
    <name evidence="2" type="ORF">EG799_06920</name>
</gene>
<reference evidence="2 3" key="1">
    <citation type="submission" date="2018-11" db="EMBL/GenBank/DDBJ databases">
        <title>Erythrobacter spongiae sp. nov., isolated from a marine sponge.</title>
        <authorList>
            <person name="Zhuang L."/>
            <person name="Luo L."/>
        </authorList>
    </citation>
    <scope>NUCLEOTIDE SEQUENCE [LARGE SCALE GENOMIC DNA]</scope>
    <source>
        <strain evidence="2 3">HN-E23</strain>
    </source>
</reference>
<keyword evidence="3" id="KW-1185">Reference proteome</keyword>
<organism evidence="2 3">
    <name type="scientific">Aurantiacibacter spongiae</name>
    <dbReference type="NCBI Taxonomy" id="2488860"/>
    <lineage>
        <taxon>Bacteria</taxon>
        <taxon>Pseudomonadati</taxon>
        <taxon>Pseudomonadota</taxon>
        <taxon>Alphaproteobacteria</taxon>
        <taxon>Sphingomonadales</taxon>
        <taxon>Erythrobacteraceae</taxon>
        <taxon>Aurantiacibacter</taxon>
    </lineage>
</organism>
<dbReference type="SUPFAM" id="SSF55729">
    <property type="entry name" value="Acyl-CoA N-acyltransferases (Nat)"/>
    <property type="match status" value="1"/>
</dbReference>
<sequence>MDSDALFTERLVLRPPDRGDLPFLLDCMNTPAVMRHLGGEIRSAAEVEDGLEADIAAFADDTYRHWTIWLRGEDRRIGRCGLFSVRSQAAPRPLRGQREIGWTLAEDFWNMGYASEAARAVLAYAFDTLHLPVIYAQTSDSNHASTRMIARLGFVARTGLGYDDPDYPPRDNPTTVWSLAAGDFHDRG</sequence>
<dbReference type="OrthoDB" id="6293260at2"/>
<protein>
    <submittedName>
        <fullName evidence="2">N-acetyltransferase</fullName>
    </submittedName>
</protein>